<dbReference type="EMBL" id="REFR01000014">
    <property type="protein sequence ID" value="RMB02884.1"/>
    <property type="molecule type" value="Genomic_DNA"/>
</dbReference>
<dbReference type="PANTHER" id="PTHR36512:SF3">
    <property type="entry name" value="BLR5678 PROTEIN"/>
    <property type="match status" value="1"/>
</dbReference>
<name>A0A3M0BZ51_9PROT</name>
<dbReference type="PANTHER" id="PTHR36512">
    <property type="entry name" value="D-AMINOPEPTIDASE"/>
    <property type="match status" value="1"/>
</dbReference>
<dbReference type="InParanoid" id="A0A3M0BZ51"/>
<comment type="caution">
    <text evidence="2">The sequence shown here is derived from an EMBL/GenBank/DDBJ whole genome shotgun (WGS) entry which is preliminary data.</text>
</comment>
<comment type="similarity">
    <text evidence="1">Belongs to the peptidase S58 family.</text>
</comment>
<dbReference type="Pfam" id="PF03576">
    <property type="entry name" value="Peptidase_S58"/>
    <property type="match status" value="1"/>
</dbReference>
<dbReference type="Proteomes" id="UP000271227">
    <property type="component" value="Unassembled WGS sequence"/>
</dbReference>
<keyword evidence="2" id="KW-0031">Aminopeptidase</keyword>
<keyword evidence="3" id="KW-1185">Reference proteome</keyword>
<reference evidence="2 3" key="1">
    <citation type="submission" date="2018-10" db="EMBL/GenBank/DDBJ databases">
        <title>Genomic Encyclopedia of Archaeal and Bacterial Type Strains, Phase II (KMG-II): from individual species to whole genera.</title>
        <authorList>
            <person name="Goeker M."/>
        </authorList>
    </citation>
    <scope>NUCLEOTIDE SEQUENCE [LARGE SCALE GENOMIC DNA]</scope>
    <source>
        <strain evidence="2 3">DSM 25217</strain>
    </source>
</reference>
<evidence type="ECO:0000313" key="2">
    <source>
        <dbReference type="EMBL" id="RMB02884.1"/>
    </source>
</evidence>
<dbReference type="InterPro" id="IPR005321">
    <property type="entry name" value="Peptidase_S58_DmpA"/>
</dbReference>
<evidence type="ECO:0000313" key="3">
    <source>
        <dbReference type="Proteomes" id="UP000271227"/>
    </source>
</evidence>
<dbReference type="OrthoDB" id="9808347at2"/>
<dbReference type="AlphaFoldDB" id="A0A3M0BZ51"/>
<dbReference type="SUPFAM" id="SSF56266">
    <property type="entry name" value="DmpA/ArgJ-like"/>
    <property type="match status" value="1"/>
</dbReference>
<gene>
    <name evidence="2" type="ORF">BXY39_3237</name>
</gene>
<dbReference type="GO" id="GO:0004177">
    <property type="term" value="F:aminopeptidase activity"/>
    <property type="evidence" value="ECO:0007669"/>
    <property type="project" value="UniProtKB-KW"/>
</dbReference>
<keyword evidence="2" id="KW-0645">Protease</keyword>
<proteinExistence type="inferred from homology"/>
<keyword evidence="2" id="KW-0378">Hydrolase</keyword>
<dbReference type="RefSeq" id="WP_121939873.1">
    <property type="nucleotide sequence ID" value="NZ_REFR01000014.1"/>
</dbReference>
<dbReference type="InterPro" id="IPR016117">
    <property type="entry name" value="ArgJ-like_dom_sf"/>
</dbReference>
<accession>A0A3M0BZ51</accession>
<protein>
    <submittedName>
        <fullName evidence="2">L-aminopeptidase/D-esterase-like protein</fullName>
    </submittedName>
</protein>
<sequence length="308" mass="30227">MHDTITRPGPKDCLTDIDGIAVGQAADADVKTGVTVILPDRPVAMGVDVRGGGPGTRDTDALDPTCLVDGFHGLVLSGGSVFGLGAADAVVAALSARGTGLPLGARAVPVVPSAILFDLANGGDKDWGETPPYARLGRDALAAVSDGPVIQGTAGAGYGARAGDRAGGIGSASLVSDDGIRVAALIAVNSFGAVTDAAGGAAPVHGRVTLPKAGLLGGNTTIGAVATNLALDKAQCRRLAIMAQDGLARAIRPIHTPFDGDTLFALSTGARALDAPDTPVPLALTVAGVMAADCVVRAVAKAVAAATP</sequence>
<dbReference type="CDD" id="cd02252">
    <property type="entry name" value="nylC_like"/>
    <property type="match status" value="1"/>
</dbReference>
<evidence type="ECO:0000256" key="1">
    <source>
        <dbReference type="ARBA" id="ARBA00007068"/>
    </source>
</evidence>
<dbReference type="Gene3D" id="3.60.70.12">
    <property type="entry name" value="L-amino peptidase D-ALA esterase/amidase"/>
    <property type="match status" value="1"/>
</dbReference>
<organism evidence="2 3">
    <name type="scientific">Eilatimonas milleporae</name>
    <dbReference type="NCBI Taxonomy" id="911205"/>
    <lineage>
        <taxon>Bacteria</taxon>
        <taxon>Pseudomonadati</taxon>
        <taxon>Pseudomonadota</taxon>
        <taxon>Alphaproteobacteria</taxon>
        <taxon>Kordiimonadales</taxon>
        <taxon>Kordiimonadaceae</taxon>
        <taxon>Eilatimonas</taxon>
    </lineage>
</organism>